<keyword evidence="1" id="KW-1133">Transmembrane helix</keyword>
<feature type="transmembrane region" description="Helical" evidence="1">
    <location>
        <begin position="6"/>
        <end position="39"/>
    </location>
</feature>
<sequence length="44" mass="5001">MKEIDVTWFCIAIAFFAIGIVSNRIYLVLGCSFLVLAFISKEEE</sequence>
<organism evidence="2 3">
    <name type="scientific">Enterococcus pallens ATCC BAA-351</name>
    <dbReference type="NCBI Taxonomy" id="1158607"/>
    <lineage>
        <taxon>Bacteria</taxon>
        <taxon>Bacillati</taxon>
        <taxon>Bacillota</taxon>
        <taxon>Bacilli</taxon>
        <taxon>Lactobacillales</taxon>
        <taxon>Enterococcaceae</taxon>
        <taxon>Enterococcus</taxon>
    </lineage>
</organism>
<dbReference type="HOGENOM" id="CLU_3215979_0_0_9"/>
<keyword evidence="1" id="KW-0812">Transmembrane</keyword>
<accession>R2QFB1</accession>
<dbReference type="AlphaFoldDB" id="R2QFB1"/>
<dbReference type="EMBL" id="AJAQ01000016">
    <property type="protein sequence ID" value="EOH93908.1"/>
    <property type="molecule type" value="Genomic_DNA"/>
</dbReference>
<dbReference type="PATRIC" id="fig|1158607.3.peg.2586"/>
<keyword evidence="3" id="KW-1185">Reference proteome</keyword>
<keyword evidence="1" id="KW-0472">Membrane</keyword>
<name>R2QFB1_9ENTE</name>
<evidence type="ECO:0000313" key="2">
    <source>
        <dbReference type="EMBL" id="EOH93908.1"/>
    </source>
</evidence>
<evidence type="ECO:0000313" key="3">
    <source>
        <dbReference type="Proteomes" id="UP000013782"/>
    </source>
</evidence>
<evidence type="ECO:0000256" key="1">
    <source>
        <dbReference type="SAM" id="Phobius"/>
    </source>
</evidence>
<gene>
    <name evidence="2" type="ORF">UAU_02604</name>
</gene>
<proteinExistence type="predicted"/>
<protein>
    <submittedName>
        <fullName evidence="2">Uncharacterized protein</fullName>
    </submittedName>
</protein>
<comment type="caution">
    <text evidence="2">The sequence shown here is derived from an EMBL/GenBank/DDBJ whole genome shotgun (WGS) entry which is preliminary data.</text>
</comment>
<reference evidence="2 3" key="1">
    <citation type="submission" date="2013-02" db="EMBL/GenBank/DDBJ databases">
        <title>The Genome Sequence of Enterococcus pallens BAA-351.</title>
        <authorList>
            <consortium name="The Broad Institute Genome Sequencing Platform"/>
            <consortium name="The Broad Institute Genome Sequencing Center for Infectious Disease"/>
            <person name="Earl A.M."/>
            <person name="Gilmore M.S."/>
            <person name="Lebreton F."/>
            <person name="Walker B."/>
            <person name="Young S.K."/>
            <person name="Zeng Q."/>
            <person name="Gargeya S."/>
            <person name="Fitzgerald M."/>
            <person name="Haas B."/>
            <person name="Abouelleil A."/>
            <person name="Alvarado L."/>
            <person name="Arachchi H.M."/>
            <person name="Berlin A.M."/>
            <person name="Chapman S.B."/>
            <person name="Dewar J."/>
            <person name="Goldberg J."/>
            <person name="Griggs A."/>
            <person name="Gujja S."/>
            <person name="Hansen M."/>
            <person name="Howarth C."/>
            <person name="Imamovic A."/>
            <person name="Larimer J."/>
            <person name="McCowan C."/>
            <person name="Murphy C."/>
            <person name="Neiman D."/>
            <person name="Pearson M."/>
            <person name="Priest M."/>
            <person name="Roberts A."/>
            <person name="Saif S."/>
            <person name="Shea T."/>
            <person name="Sisk P."/>
            <person name="Sykes S."/>
            <person name="Wortman J."/>
            <person name="Nusbaum C."/>
            <person name="Birren B."/>
        </authorList>
    </citation>
    <scope>NUCLEOTIDE SEQUENCE [LARGE SCALE GENOMIC DNA]</scope>
    <source>
        <strain evidence="2 3">ATCC BAA-351</strain>
    </source>
</reference>
<dbReference type="RefSeq" id="WP_010757594.1">
    <property type="nucleotide sequence ID" value="NZ_ASWD01000001.1"/>
</dbReference>
<dbReference type="Proteomes" id="UP000013782">
    <property type="component" value="Unassembled WGS sequence"/>
</dbReference>